<dbReference type="Proteomes" id="UP000615446">
    <property type="component" value="Unassembled WGS sequence"/>
</dbReference>
<reference evidence="2" key="2">
    <citation type="submission" date="2019-10" db="EMBL/GenBank/DDBJ databases">
        <title>Conservation and host-specific expression of non-tandemly repeated heterogenous ribosome RNA gene in arbuscular mycorrhizal fungi.</title>
        <authorList>
            <person name="Maeda T."/>
            <person name="Kobayashi Y."/>
            <person name="Nakagawa T."/>
            <person name="Ezawa T."/>
            <person name="Yamaguchi K."/>
            <person name="Bino T."/>
            <person name="Nishimoto Y."/>
            <person name="Shigenobu S."/>
            <person name="Kawaguchi M."/>
        </authorList>
    </citation>
    <scope>NUCLEOTIDE SEQUENCE</scope>
    <source>
        <strain evidence="2">HR1</strain>
    </source>
</reference>
<evidence type="ECO:0000313" key="2">
    <source>
        <dbReference type="EMBL" id="GES90482.1"/>
    </source>
</evidence>
<evidence type="ECO:0000313" key="3">
    <source>
        <dbReference type="Proteomes" id="UP000247702"/>
    </source>
</evidence>
<dbReference type="EMBL" id="BLAL01000194">
    <property type="protein sequence ID" value="GES90482.1"/>
    <property type="molecule type" value="Genomic_DNA"/>
</dbReference>
<dbReference type="AlphaFoldDB" id="A0A2Z6S538"/>
<evidence type="ECO:0000313" key="1">
    <source>
        <dbReference type="EMBL" id="GBC09601.1"/>
    </source>
</evidence>
<sequence length="77" mass="8723">MVGTRRERNVNQPPPNSIKKKLLGKRRYHATQVAPTVMVLRDTTDGLRHHQTGMNRLFLFCKHVSLKLCQAGSACLP</sequence>
<accession>A0A2Z6S538</accession>
<gene>
    <name evidence="2" type="ORF">RCL2_001732200</name>
    <name evidence="1" type="ORF">RclHR1_00090035</name>
</gene>
<name>A0A2Z6S538_9GLOM</name>
<reference evidence="1 3" key="1">
    <citation type="submission" date="2017-11" db="EMBL/GenBank/DDBJ databases">
        <title>The genome of Rhizophagus clarus HR1 reveals common genetic basis of auxotrophy among arbuscular mycorrhizal fungi.</title>
        <authorList>
            <person name="Kobayashi Y."/>
        </authorList>
    </citation>
    <scope>NUCLEOTIDE SEQUENCE [LARGE SCALE GENOMIC DNA]</scope>
    <source>
        <strain evidence="1 3">HR1</strain>
    </source>
</reference>
<protein>
    <submittedName>
        <fullName evidence="1">Uncharacterized protein</fullName>
    </submittedName>
</protein>
<proteinExistence type="predicted"/>
<dbReference type="Proteomes" id="UP000247702">
    <property type="component" value="Unassembled WGS sequence"/>
</dbReference>
<keyword evidence="3" id="KW-1185">Reference proteome</keyword>
<dbReference type="EMBL" id="BEXD01004314">
    <property type="protein sequence ID" value="GBC09601.1"/>
    <property type="molecule type" value="Genomic_DNA"/>
</dbReference>
<comment type="caution">
    <text evidence="1">The sequence shown here is derived from an EMBL/GenBank/DDBJ whole genome shotgun (WGS) entry which is preliminary data.</text>
</comment>
<organism evidence="1 3">
    <name type="scientific">Rhizophagus clarus</name>
    <dbReference type="NCBI Taxonomy" id="94130"/>
    <lineage>
        <taxon>Eukaryota</taxon>
        <taxon>Fungi</taxon>
        <taxon>Fungi incertae sedis</taxon>
        <taxon>Mucoromycota</taxon>
        <taxon>Glomeromycotina</taxon>
        <taxon>Glomeromycetes</taxon>
        <taxon>Glomerales</taxon>
        <taxon>Glomeraceae</taxon>
        <taxon>Rhizophagus</taxon>
    </lineage>
</organism>